<evidence type="ECO:0000313" key="2">
    <source>
        <dbReference type="Proteomes" id="UP000192775"/>
    </source>
</evidence>
<dbReference type="InterPro" id="IPR046609">
    <property type="entry name" value="DUF6668"/>
</dbReference>
<dbReference type="AlphaFoldDB" id="A0A1X9LWH5"/>
<dbReference type="EMBL" id="CP020716">
    <property type="protein sequence ID" value="ARJ07649.1"/>
    <property type="molecule type" value="Genomic_DNA"/>
</dbReference>
<organism evidence="1 2">
    <name type="scientific">Cnuibacter physcomitrellae</name>
    <dbReference type="NCBI Taxonomy" id="1619308"/>
    <lineage>
        <taxon>Bacteria</taxon>
        <taxon>Bacillati</taxon>
        <taxon>Actinomycetota</taxon>
        <taxon>Actinomycetes</taxon>
        <taxon>Micrococcales</taxon>
        <taxon>Microbacteriaceae</taxon>
        <taxon>Cnuibacter</taxon>
    </lineage>
</organism>
<evidence type="ECO:0000313" key="1">
    <source>
        <dbReference type="EMBL" id="ARJ07649.1"/>
    </source>
</evidence>
<dbReference type="Pfam" id="PF20373">
    <property type="entry name" value="DUF6668"/>
    <property type="match status" value="1"/>
</dbReference>
<sequence length="206" mass="21878">MNAPSRFSRHNPEPAENPYLTKPEQAPVVDPGRQVRASRVSGPQPFVTVPDLVDALPARAVRAQASLWVVGVHGGAGVDTLTRLGTGWAGICRAWPAYPDGALVDVVLAARTHYAGLRAAQNAARQWAAGQVPHVRLHGLVLTADAPGKLPKPLAELAHRIGGGVPRVWVMPWDENTRRKGQAPAAAAYAEFAADLNTILEGGPQR</sequence>
<reference evidence="1 2" key="1">
    <citation type="submission" date="2017-04" db="EMBL/GenBank/DDBJ databases">
        <authorList>
            <person name="Afonso C.L."/>
            <person name="Miller P.J."/>
            <person name="Scott M.A."/>
            <person name="Spackman E."/>
            <person name="Goraichik I."/>
            <person name="Dimitrov K.M."/>
            <person name="Suarez D.L."/>
            <person name="Swayne D.E."/>
        </authorList>
    </citation>
    <scope>NUCLEOTIDE SEQUENCE [LARGE SCALE GENOMIC DNA]</scope>
    <source>
        <strain evidence="2">XA(T)</strain>
        <plasmid evidence="2">Plasmid unnamed1</plasmid>
    </source>
</reference>
<protein>
    <submittedName>
        <fullName evidence="1">Uncharacterized protein</fullName>
    </submittedName>
</protein>
<geneLocation type="plasmid" evidence="1">
    <name>unnamed1</name>
</geneLocation>
<dbReference type="KEGG" id="cphy:B5808_19930"/>
<dbReference type="RefSeq" id="WP_085021784.1">
    <property type="nucleotide sequence ID" value="NZ_BMHD01000003.1"/>
</dbReference>
<gene>
    <name evidence="1" type="ORF">B5808_19930</name>
</gene>
<name>A0A1X9LWH5_9MICO</name>
<keyword evidence="1" id="KW-0614">Plasmid</keyword>
<dbReference type="Proteomes" id="UP000192775">
    <property type="component" value="Plasmid unnamed1"/>
</dbReference>
<proteinExistence type="predicted"/>
<accession>A0A1X9LWH5</accession>
<keyword evidence="2" id="KW-1185">Reference proteome</keyword>